<proteinExistence type="predicted"/>
<dbReference type="GO" id="GO:0003677">
    <property type="term" value="F:DNA binding"/>
    <property type="evidence" value="ECO:0007669"/>
    <property type="project" value="InterPro"/>
</dbReference>
<evidence type="ECO:0000313" key="1">
    <source>
        <dbReference type="EMBL" id="MBR7745230.1"/>
    </source>
</evidence>
<dbReference type="AlphaFoldDB" id="A0A941DD17"/>
<dbReference type="InterPro" id="IPR002514">
    <property type="entry name" value="Transposase_8"/>
</dbReference>
<dbReference type="GO" id="GO:0006313">
    <property type="term" value="P:DNA transposition"/>
    <property type="evidence" value="ECO:0007669"/>
    <property type="project" value="InterPro"/>
</dbReference>
<comment type="caution">
    <text evidence="1">The sequence shown here is derived from an EMBL/GenBank/DDBJ whole genome shotgun (WGS) entry which is preliminary data.</text>
</comment>
<evidence type="ECO:0000313" key="2">
    <source>
        <dbReference type="Proteomes" id="UP000680158"/>
    </source>
</evidence>
<dbReference type="EMBL" id="JAGSPM010000001">
    <property type="protein sequence ID" value="MBR7745230.1"/>
    <property type="molecule type" value="Genomic_DNA"/>
</dbReference>
<sequence length="38" mass="4426">MRKSRFTETEIIGILKAVGRLVKDVCREHSVFEATYNQ</sequence>
<name>A0A941DD17_9BURK</name>
<organism evidence="1 2">
    <name type="scientific">Undibacterium baiyunense</name>
    <dbReference type="NCBI Taxonomy" id="2828731"/>
    <lineage>
        <taxon>Bacteria</taxon>
        <taxon>Pseudomonadati</taxon>
        <taxon>Pseudomonadota</taxon>
        <taxon>Betaproteobacteria</taxon>
        <taxon>Burkholderiales</taxon>
        <taxon>Oxalobacteraceae</taxon>
        <taxon>Undibacterium</taxon>
    </lineage>
</organism>
<protein>
    <submittedName>
        <fullName evidence="1">Transposase</fullName>
    </submittedName>
</protein>
<keyword evidence="2" id="KW-1185">Reference proteome</keyword>
<gene>
    <name evidence="1" type="ORF">KDM92_01440</name>
</gene>
<dbReference type="GO" id="GO:0004803">
    <property type="term" value="F:transposase activity"/>
    <property type="evidence" value="ECO:0007669"/>
    <property type="project" value="InterPro"/>
</dbReference>
<accession>A0A941DD17</accession>
<dbReference type="Pfam" id="PF01527">
    <property type="entry name" value="HTH_Tnp_1"/>
    <property type="match status" value="1"/>
</dbReference>
<reference evidence="1 2" key="1">
    <citation type="submission" date="2021-04" db="EMBL/GenBank/DDBJ databases">
        <title>novel species isolated from subtropical streams in China.</title>
        <authorList>
            <person name="Lu H."/>
        </authorList>
    </citation>
    <scope>NUCLEOTIDE SEQUENCE [LARGE SCALE GENOMIC DNA]</scope>
    <source>
        <strain evidence="1 2">BYS107W</strain>
    </source>
</reference>
<dbReference type="Proteomes" id="UP000680158">
    <property type="component" value="Unassembled WGS sequence"/>
</dbReference>